<accession>A0A376CT88</accession>
<evidence type="ECO:0000313" key="1">
    <source>
        <dbReference type="EMBL" id="STC74132.1"/>
    </source>
</evidence>
<protein>
    <submittedName>
        <fullName evidence="1">Uncharacterized protein</fullName>
    </submittedName>
</protein>
<organism evidence="1 2">
    <name type="scientific">Escherichia coli</name>
    <dbReference type="NCBI Taxonomy" id="562"/>
    <lineage>
        <taxon>Bacteria</taxon>
        <taxon>Pseudomonadati</taxon>
        <taxon>Pseudomonadota</taxon>
        <taxon>Gammaproteobacteria</taxon>
        <taxon>Enterobacterales</taxon>
        <taxon>Enterobacteriaceae</taxon>
        <taxon>Escherichia</taxon>
    </lineage>
</organism>
<sequence>MLSKQIPLGIYEKALPAGDELNQSILLNNKYIFKHIPINSPQYSPQGVVVIHGGILNSVEIFSVMVQ</sequence>
<dbReference type="AlphaFoldDB" id="A0A376CT88"/>
<name>A0A376CT88_ECOLX</name>
<dbReference type="Proteomes" id="UP000254647">
    <property type="component" value="Unassembled WGS sequence"/>
</dbReference>
<dbReference type="EMBL" id="UFXW01000004">
    <property type="protein sequence ID" value="STC74132.1"/>
    <property type="molecule type" value="Genomic_DNA"/>
</dbReference>
<gene>
    <name evidence="1" type="ORF">NCTC10767_00403</name>
</gene>
<evidence type="ECO:0000313" key="2">
    <source>
        <dbReference type="Proteomes" id="UP000254647"/>
    </source>
</evidence>
<dbReference type="RefSeq" id="WP_000949487.1">
    <property type="nucleotide sequence ID" value="NZ_JAATUZ010000019.1"/>
</dbReference>
<proteinExistence type="predicted"/>
<reference evidence="1 2" key="1">
    <citation type="submission" date="2018-06" db="EMBL/GenBank/DDBJ databases">
        <authorList>
            <consortium name="Pathogen Informatics"/>
            <person name="Doyle S."/>
        </authorList>
    </citation>
    <scope>NUCLEOTIDE SEQUENCE [LARGE SCALE GENOMIC DNA]</scope>
    <source>
        <strain evidence="1 2">NCTC10767</strain>
    </source>
</reference>